<name>A0AAF0TRW2_SOLVR</name>
<gene>
    <name evidence="2" type="ORF">MTR67_023496</name>
</gene>
<keyword evidence="1" id="KW-0472">Membrane</keyword>
<proteinExistence type="predicted"/>
<accession>A0AAF0TRW2</accession>
<dbReference type="EMBL" id="CP133616">
    <property type="protein sequence ID" value="WMV30111.1"/>
    <property type="molecule type" value="Genomic_DNA"/>
</dbReference>
<organism evidence="2 3">
    <name type="scientific">Solanum verrucosum</name>
    <dbReference type="NCBI Taxonomy" id="315347"/>
    <lineage>
        <taxon>Eukaryota</taxon>
        <taxon>Viridiplantae</taxon>
        <taxon>Streptophyta</taxon>
        <taxon>Embryophyta</taxon>
        <taxon>Tracheophyta</taxon>
        <taxon>Spermatophyta</taxon>
        <taxon>Magnoliopsida</taxon>
        <taxon>eudicotyledons</taxon>
        <taxon>Gunneridae</taxon>
        <taxon>Pentapetalae</taxon>
        <taxon>asterids</taxon>
        <taxon>lamiids</taxon>
        <taxon>Solanales</taxon>
        <taxon>Solanaceae</taxon>
        <taxon>Solanoideae</taxon>
        <taxon>Solaneae</taxon>
        <taxon>Solanum</taxon>
    </lineage>
</organism>
<evidence type="ECO:0000256" key="1">
    <source>
        <dbReference type="SAM" id="Phobius"/>
    </source>
</evidence>
<evidence type="ECO:0000313" key="2">
    <source>
        <dbReference type="EMBL" id="WMV30111.1"/>
    </source>
</evidence>
<keyword evidence="3" id="KW-1185">Reference proteome</keyword>
<feature type="transmembrane region" description="Helical" evidence="1">
    <location>
        <begin position="53"/>
        <end position="73"/>
    </location>
</feature>
<reference evidence="2" key="1">
    <citation type="submission" date="2023-08" db="EMBL/GenBank/DDBJ databases">
        <title>A de novo genome assembly of Solanum verrucosum Schlechtendal, a Mexican diploid species geographically isolated from the other diploid A-genome species in potato relatives.</title>
        <authorList>
            <person name="Hosaka K."/>
        </authorList>
    </citation>
    <scope>NUCLEOTIDE SEQUENCE</scope>
    <source>
        <tissue evidence="2">Young leaves</tissue>
    </source>
</reference>
<protein>
    <submittedName>
        <fullName evidence="2">Uncharacterized protein</fullName>
    </submittedName>
</protein>
<keyword evidence="1" id="KW-0812">Transmembrane</keyword>
<evidence type="ECO:0000313" key="3">
    <source>
        <dbReference type="Proteomes" id="UP001234989"/>
    </source>
</evidence>
<dbReference type="Proteomes" id="UP001234989">
    <property type="component" value="Chromosome 5"/>
</dbReference>
<sequence length="101" mass="11711">VSSSPFAVIKHCYTNNLQQLSMSIVRHWRMEVQESWYNIRECKSKSCLIKMEFGNALHLIGVTMVGFVGYSMVGRMSSVHSYDNHRNTNRSRCITNFYIAL</sequence>
<keyword evidence="1" id="KW-1133">Transmembrane helix</keyword>
<feature type="non-terminal residue" evidence="2">
    <location>
        <position position="1"/>
    </location>
</feature>
<dbReference type="AlphaFoldDB" id="A0AAF0TRW2"/>